<comment type="caution">
    <text evidence="1">The sequence shown here is derived from an EMBL/GenBank/DDBJ whole genome shotgun (WGS) entry which is preliminary data.</text>
</comment>
<evidence type="ECO:0000313" key="2">
    <source>
        <dbReference type="Proteomes" id="UP001597493"/>
    </source>
</evidence>
<name>A0ABW5QTC3_9BACL</name>
<proteinExistence type="predicted"/>
<dbReference type="Proteomes" id="UP001597493">
    <property type="component" value="Unassembled WGS sequence"/>
</dbReference>
<keyword evidence="2" id="KW-1185">Reference proteome</keyword>
<gene>
    <name evidence="1" type="ORF">ACFSW5_04620</name>
</gene>
<reference evidence="2" key="1">
    <citation type="journal article" date="2019" name="Int. J. Syst. Evol. Microbiol.">
        <title>The Global Catalogue of Microorganisms (GCM) 10K type strain sequencing project: providing services to taxonomists for standard genome sequencing and annotation.</title>
        <authorList>
            <consortium name="The Broad Institute Genomics Platform"/>
            <consortium name="The Broad Institute Genome Sequencing Center for Infectious Disease"/>
            <person name="Wu L."/>
            <person name="Ma J."/>
        </authorList>
    </citation>
    <scope>NUCLEOTIDE SEQUENCE [LARGE SCALE GENOMIC DNA]</scope>
    <source>
        <strain evidence="2">TISTR 1827</strain>
    </source>
</reference>
<organism evidence="1 2">
    <name type="scientific">Paenibacillus thailandensis</name>
    <dbReference type="NCBI Taxonomy" id="393250"/>
    <lineage>
        <taxon>Bacteria</taxon>
        <taxon>Bacillati</taxon>
        <taxon>Bacillota</taxon>
        <taxon>Bacilli</taxon>
        <taxon>Bacillales</taxon>
        <taxon>Paenibacillaceae</taxon>
        <taxon>Paenibacillus</taxon>
    </lineage>
</organism>
<sequence length="106" mass="11978">MERTIEYSRFREERQIKLEFIASIAKSQHALARILESVADIADHSEETARLIGENVSRLAELQAALTESVTGLKLKSGVMLQGRPVKPWLNPQLQRCSLPGRYMSI</sequence>
<protein>
    <submittedName>
        <fullName evidence="1">Uncharacterized protein</fullName>
    </submittedName>
</protein>
<evidence type="ECO:0000313" key="1">
    <source>
        <dbReference type="EMBL" id="MFD2659546.1"/>
    </source>
</evidence>
<dbReference type="EMBL" id="JBHUMY010000005">
    <property type="protein sequence ID" value="MFD2659546.1"/>
    <property type="molecule type" value="Genomic_DNA"/>
</dbReference>
<dbReference type="RefSeq" id="WP_379270235.1">
    <property type="nucleotide sequence ID" value="NZ_JBHUGT010000013.1"/>
</dbReference>
<accession>A0ABW5QTC3</accession>